<keyword evidence="3" id="KW-0812">Transmembrane</keyword>
<sequence>MADPTLISKMPSVGEASPRKQRSVSGGMGVFTMLSLVFFILMGLAYGGVFLYKRSIESNLDGLTRQLSNIEEELDSDIIQEIVRVDKGLAVAQDLLAQHVYSSRLFEFLENNTLETVQYNDFTYSFGSRSVILAAVADSYVSLNEQIHIFQNLPLIRSVDFSGISMLEDDTVGFSLNLTFNDNIFRFNDSL</sequence>
<reference evidence="5" key="1">
    <citation type="submission" date="2017-09" db="EMBL/GenBank/DDBJ databases">
        <title>Depth-based differentiation of microbial function through sediment-hosted aquifers and enrichment of novel symbionts in the deep terrestrial subsurface.</title>
        <authorList>
            <person name="Probst A.J."/>
            <person name="Ladd B."/>
            <person name="Jarett J.K."/>
            <person name="Geller-Mcgrath D.E."/>
            <person name="Sieber C.M.K."/>
            <person name="Emerson J.B."/>
            <person name="Anantharaman K."/>
            <person name="Thomas B.C."/>
            <person name="Malmstrom R."/>
            <person name="Stieglmeier M."/>
            <person name="Klingl A."/>
            <person name="Woyke T."/>
            <person name="Ryan C.M."/>
            <person name="Banfield J.F."/>
        </authorList>
    </citation>
    <scope>NUCLEOTIDE SEQUENCE [LARGE SCALE GENOMIC DNA]</scope>
</reference>
<evidence type="ECO:0000313" key="5">
    <source>
        <dbReference type="Proteomes" id="UP000229098"/>
    </source>
</evidence>
<evidence type="ECO:0000256" key="3">
    <source>
        <dbReference type="SAM" id="Phobius"/>
    </source>
</evidence>
<evidence type="ECO:0008006" key="6">
    <source>
        <dbReference type="Google" id="ProtNLM"/>
    </source>
</evidence>
<feature type="coiled-coil region" evidence="1">
    <location>
        <begin position="53"/>
        <end position="80"/>
    </location>
</feature>
<feature type="transmembrane region" description="Helical" evidence="3">
    <location>
        <begin position="28"/>
        <end position="52"/>
    </location>
</feature>
<evidence type="ECO:0000313" key="4">
    <source>
        <dbReference type="EMBL" id="PJE64713.1"/>
    </source>
</evidence>
<gene>
    <name evidence="4" type="ORF">COU90_00360</name>
</gene>
<accession>A0A2M8KXV1</accession>
<keyword evidence="1" id="KW-0175">Coiled coil</keyword>
<evidence type="ECO:0000256" key="1">
    <source>
        <dbReference type="SAM" id="Coils"/>
    </source>
</evidence>
<dbReference type="Proteomes" id="UP000229098">
    <property type="component" value="Unassembled WGS sequence"/>
</dbReference>
<protein>
    <recommendedName>
        <fullName evidence="6">PilN domain-containing protein</fullName>
    </recommendedName>
</protein>
<feature type="region of interest" description="Disordered" evidence="2">
    <location>
        <begin position="1"/>
        <end position="23"/>
    </location>
</feature>
<keyword evidence="3" id="KW-1133">Transmembrane helix</keyword>
<organism evidence="4 5">
    <name type="scientific">Candidatus Ryanbacteria bacterium CG10_big_fil_rev_8_21_14_0_10_43_42</name>
    <dbReference type="NCBI Taxonomy" id="1974864"/>
    <lineage>
        <taxon>Bacteria</taxon>
        <taxon>Candidatus Ryaniibacteriota</taxon>
    </lineage>
</organism>
<dbReference type="EMBL" id="PFEF01000003">
    <property type="protein sequence ID" value="PJE64713.1"/>
    <property type="molecule type" value="Genomic_DNA"/>
</dbReference>
<keyword evidence="3" id="KW-0472">Membrane</keyword>
<proteinExistence type="predicted"/>
<comment type="caution">
    <text evidence="4">The sequence shown here is derived from an EMBL/GenBank/DDBJ whole genome shotgun (WGS) entry which is preliminary data.</text>
</comment>
<name>A0A2M8KXV1_9BACT</name>
<dbReference type="AlphaFoldDB" id="A0A2M8KXV1"/>
<evidence type="ECO:0000256" key="2">
    <source>
        <dbReference type="SAM" id="MobiDB-lite"/>
    </source>
</evidence>